<evidence type="ECO:0000259" key="7">
    <source>
        <dbReference type="PROSITE" id="PS50850"/>
    </source>
</evidence>
<feature type="transmembrane region" description="Helical" evidence="6">
    <location>
        <begin position="315"/>
        <end position="334"/>
    </location>
</feature>
<dbReference type="PROSITE" id="PS50850">
    <property type="entry name" value="MFS"/>
    <property type="match status" value="1"/>
</dbReference>
<dbReference type="Pfam" id="PF07690">
    <property type="entry name" value="MFS_1"/>
    <property type="match status" value="1"/>
</dbReference>
<reference evidence="9" key="1">
    <citation type="journal article" date="2019" name="Int. J. Syst. Evol. Microbiol.">
        <title>The Global Catalogue of Microorganisms (GCM) 10K type strain sequencing project: providing services to taxonomists for standard genome sequencing and annotation.</title>
        <authorList>
            <consortium name="The Broad Institute Genomics Platform"/>
            <consortium name="The Broad Institute Genome Sequencing Center for Infectious Disease"/>
            <person name="Wu L."/>
            <person name="Ma J."/>
        </authorList>
    </citation>
    <scope>NUCLEOTIDE SEQUENCE [LARGE SCALE GENOMIC DNA]</scope>
    <source>
        <strain evidence="9">JCM 17986</strain>
    </source>
</reference>
<proteinExistence type="predicted"/>
<feature type="transmembrane region" description="Helical" evidence="6">
    <location>
        <begin position="152"/>
        <end position="173"/>
    </location>
</feature>
<feature type="transmembrane region" description="Helical" evidence="6">
    <location>
        <begin position="179"/>
        <end position="201"/>
    </location>
</feature>
<feature type="transmembrane region" description="Helical" evidence="6">
    <location>
        <begin position="25"/>
        <end position="42"/>
    </location>
</feature>
<feature type="transmembrane region" description="Helical" evidence="6">
    <location>
        <begin position="346"/>
        <end position="365"/>
    </location>
</feature>
<gene>
    <name evidence="8" type="ORF">GCM10023205_66780</name>
</gene>
<dbReference type="EMBL" id="BAABHS010000032">
    <property type="protein sequence ID" value="GAA4986777.1"/>
    <property type="molecule type" value="Genomic_DNA"/>
</dbReference>
<comment type="subcellular location">
    <subcellularLocation>
        <location evidence="1">Cell membrane</location>
        <topology evidence="1">Multi-pass membrane protein</topology>
    </subcellularLocation>
</comment>
<evidence type="ECO:0000256" key="6">
    <source>
        <dbReference type="SAM" id="Phobius"/>
    </source>
</evidence>
<dbReference type="InterPro" id="IPR036259">
    <property type="entry name" value="MFS_trans_sf"/>
</dbReference>
<feature type="transmembrane region" description="Helical" evidence="6">
    <location>
        <begin position="236"/>
        <end position="260"/>
    </location>
</feature>
<name>A0ABP9I474_9ACTN</name>
<feature type="transmembrane region" description="Helical" evidence="6">
    <location>
        <begin position="413"/>
        <end position="435"/>
    </location>
</feature>
<keyword evidence="9" id="KW-1185">Reference proteome</keyword>
<dbReference type="Proteomes" id="UP001500466">
    <property type="component" value="Unassembled WGS sequence"/>
</dbReference>
<accession>A0ABP9I474</accession>
<evidence type="ECO:0000256" key="3">
    <source>
        <dbReference type="ARBA" id="ARBA00022989"/>
    </source>
</evidence>
<feature type="transmembrane region" description="Helical" evidence="6">
    <location>
        <begin position="62"/>
        <end position="81"/>
    </location>
</feature>
<evidence type="ECO:0000313" key="9">
    <source>
        <dbReference type="Proteomes" id="UP001500466"/>
    </source>
</evidence>
<keyword evidence="2 6" id="KW-0812">Transmembrane</keyword>
<evidence type="ECO:0000256" key="2">
    <source>
        <dbReference type="ARBA" id="ARBA00022692"/>
    </source>
</evidence>
<keyword evidence="5" id="KW-0046">Antibiotic resistance</keyword>
<evidence type="ECO:0000313" key="8">
    <source>
        <dbReference type="EMBL" id="GAA4986777.1"/>
    </source>
</evidence>
<evidence type="ECO:0000256" key="5">
    <source>
        <dbReference type="ARBA" id="ARBA00023251"/>
    </source>
</evidence>
<feature type="transmembrane region" description="Helical" evidence="6">
    <location>
        <begin position="371"/>
        <end position="392"/>
    </location>
</feature>
<keyword evidence="4 6" id="KW-0472">Membrane</keyword>
<keyword evidence="3 6" id="KW-1133">Transmembrane helix</keyword>
<feature type="domain" description="Major facilitator superfamily (MFS) profile" evidence="7">
    <location>
        <begin position="27"/>
        <end position="494"/>
    </location>
</feature>
<dbReference type="CDD" id="cd17321">
    <property type="entry name" value="MFS_MMR_MDR_like"/>
    <property type="match status" value="1"/>
</dbReference>
<protein>
    <submittedName>
        <fullName evidence="8">MFS transporter</fullName>
    </submittedName>
</protein>
<dbReference type="SUPFAM" id="SSF103473">
    <property type="entry name" value="MFS general substrate transporter"/>
    <property type="match status" value="1"/>
</dbReference>
<sequence length="506" mass="50644">MSVKTPITPVPPPAGTARAVRPRPGLALAVVLFGFLVLPMSMSGTTVAVPRIGADLGASGAALQWIVTGYFLAASSFMLVTGSLGDLFGRRRLYRIGAFVYLAGSFAAAAAPDIVVLDAARIVTGLGAAGVMAGGGAILATTFTGPARTRAFAAMGTTSGIGLAAGPTTAGWLVEALDWRMTFALFGAAGLVLAAGTWALAESKAETRPTVDRTGIAAFIGGLVLVMFAITQGSQAGWGSAWVLLPAVAGLALLAGFVAVERQAARPMLDLGLLKNRRFTGWLLAALTMTAGFGGLLANLPTFLQGVNGASTGEAGLTMLMPTLPVLVMPVVSARLTARGLVAPRVLITAALLLIAAGDAWLTVLHPGIGALGLAGPLVTIGTGVGLCSGMIDAQAMDRVAPSRAGMAAGLLNTVRGTTQALTLAVFGSALIGVLRSHVGAAADRVATGDLPSGAEHARMAAELSGAWHTVLVGAAGLVVAGAVGVWVLLGTARDPAVRAAAADRP</sequence>
<dbReference type="PANTHER" id="PTHR42718:SF49">
    <property type="entry name" value="EXPORT PROTEIN"/>
    <property type="match status" value="1"/>
</dbReference>
<dbReference type="Gene3D" id="1.20.1720.10">
    <property type="entry name" value="Multidrug resistance protein D"/>
    <property type="match status" value="1"/>
</dbReference>
<dbReference type="RefSeq" id="WP_345679518.1">
    <property type="nucleotide sequence ID" value="NZ_BAABHS010000032.1"/>
</dbReference>
<feature type="transmembrane region" description="Helical" evidence="6">
    <location>
        <begin position="467"/>
        <end position="490"/>
    </location>
</feature>
<dbReference type="Gene3D" id="1.20.1250.20">
    <property type="entry name" value="MFS general substrate transporter like domains"/>
    <property type="match status" value="1"/>
</dbReference>
<feature type="transmembrane region" description="Helical" evidence="6">
    <location>
        <begin position="213"/>
        <end position="230"/>
    </location>
</feature>
<evidence type="ECO:0000256" key="1">
    <source>
        <dbReference type="ARBA" id="ARBA00004651"/>
    </source>
</evidence>
<dbReference type="InterPro" id="IPR011701">
    <property type="entry name" value="MFS"/>
</dbReference>
<evidence type="ECO:0000256" key="4">
    <source>
        <dbReference type="ARBA" id="ARBA00023136"/>
    </source>
</evidence>
<comment type="caution">
    <text evidence="8">The sequence shown here is derived from an EMBL/GenBank/DDBJ whole genome shotgun (WGS) entry which is preliminary data.</text>
</comment>
<organism evidence="8 9">
    <name type="scientific">Yinghuangia aomiensis</name>
    <dbReference type="NCBI Taxonomy" id="676205"/>
    <lineage>
        <taxon>Bacteria</taxon>
        <taxon>Bacillati</taxon>
        <taxon>Actinomycetota</taxon>
        <taxon>Actinomycetes</taxon>
        <taxon>Kitasatosporales</taxon>
        <taxon>Streptomycetaceae</taxon>
        <taxon>Yinghuangia</taxon>
    </lineage>
</organism>
<feature type="transmembrane region" description="Helical" evidence="6">
    <location>
        <begin position="122"/>
        <end position="140"/>
    </location>
</feature>
<feature type="transmembrane region" description="Helical" evidence="6">
    <location>
        <begin position="281"/>
        <end position="303"/>
    </location>
</feature>
<dbReference type="PANTHER" id="PTHR42718">
    <property type="entry name" value="MAJOR FACILITATOR SUPERFAMILY MULTIDRUG TRANSPORTER MFSC"/>
    <property type="match status" value="1"/>
</dbReference>
<dbReference type="InterPro" id="IPR020846">
    <property type="entry name" value="MFS_dom"/>
</dbReference>
<feature type="transmembrane region" description="Helical" evidence="6">
    <location>
        <begin position="93"/>
        <end position="116"/>
    </location>
</feature>